<evidence type="ECO:0000256" key="1">
    <source>
        <dbReference type="SAM" id="MobiDB-lite"/>
    </source>
</evidence>
<feature type="compositionally biased region" description="Basic and acidic residues" evidence="1">
    <location>
        <begin position="83"/>
        <end position="97"/>
    </location>
</feature>
<proteinExistence type="predicted"/>
<evidence type="ECO:0000313" key="2">
    <source>
        <dbReference type="EMBL" id="VDO60461.1"/>
    </source>
</evidence>
<feature type="region of interest" description="Disordered" evidence="1">
    <location>
        <begin position="56"/>
        <end position="97"/>
    </location>
</feature>
<dbReference type="WBParaSite" id="HPBE_0000421101-mRNA-1">
    <property type="protein sequence ID" value="HPBE_0000421101-mRNA-1"/>
    <property type="gene ID" value="HPBE_0000421101"/>
</dbReference>
<keyword evidence="3" id="KW-1185">Reference proteome</keyword>
<organism evidence="3 4">
    <name type="scientific">Heligmosomoides polygyrus</name>
    <name type="common">Parasitic roundworm</name>
    <dbReference type="NCBI Taxonomy" id="6339"/>
    <lineage>
        <taxon>Eukaryota</taxon>
        <taxon>Metazoa</taxon>
        <taxon>Ecdysozoa</taxon>
        <taxon>Nematoda</taxon>
        <taxon>Chromadorea</taxon>
        <taxon>Rhabditida</taxon>
        <taxon>Rhabditina</taxon>
        <taxon>Rhabditomorpha</taxon>
        <taxon>Strongyloidea</taxon>
        <taxon>Heligmosomidae</taxon>
        <taxon>Heligmosomoides</taxon>
    </lineage>
</organism>
<dbReference type="Proteomes" id="UP000050761">
    <property type="component" value="Unassembled WGS sequence"/>
</dbReference>
<feature type="compositionally biased region" description="Basic and acidic residues" evidence="1">
    <location>
        <begin position="1"/>
        <end position="16"/>
    </location>
</feature>
<dbReference type="EMBL" id="UZAH01025285">
    <property type="protein sequence ID" value="VDO60461.1"/>
    <property type="molecule type" value="Genomic_DNA"/>
</dbReference>
<feature type="compositionally biased region" description="Low complexity" evidence="1">
    <location>
        <begin position="63"/>
        <end position="74"/>
    </location>
</feature>
<evidence type="ECO:0000313" key="3">
    <source>
        <dbReference type="Proteomes" id="UP000050761"/>
    </source>
</evidence>
<accession>A0A3P7WH54</accession>
<reference evidence="2 3" key="1">
    <citation type="submission" date="2018-11" db="EMBL/GenBank/DDBJ databases">
        <authorList>
            <consortium name="Pathogen Informatics"/>
        </authorList>
    </citation>
    <scope>NUCLEOTIDE SEQUENCE [LARGE SCALE GENOMIC DNA]</scope>
</reference>
<gene>
    <name evidence="2" type="ORF">HPBE_LOCUS4212</name>
</gene>
<name>A0A183FDB2_HELPZ</name>
<evidence type="ECO:0000313" key="4">
    <source>
        <dbReference type="WBParaSite" id="HPBE_0000421101-mRNA-1"/>
    </source>
</evidence>
<feature type="region of interest" description="Disordered" evidence="1">
    <location>
        <begin position="1"/>
        <end position="28"/>
    </location>
</feature>
<dbReference type="AlphaFoldDB" id="A0A183FDB2"/>
<protein>
    <submittedName>
        <fullName evidence="2 4">Uncharacterized protein</fullName>
    </submittedName>
</protein>
<reference evidence="4" key="2">
    <citation type="submission" date="2019-09" db="UniProtKB">
        <authorList>
            <consortium name="WormBaseParasite"/>
        </authorList>
    </citation>
    <scope>IDENTIFICATION</scope>
</reference>
<accession>A0A183FDB2</accession>
<sequence>MRELLGAGRGDRERGGRGGVMVRGRTTETSSWRLSLRDESNVVRLTRWRRRLAPVDARRARNRPSPAATTTPSRQLIGSRFSSNDERSDGIWRWRRD</sequence>